<dbReference type="EMBL" id="SNRW01029157">
    <property type="protein sequence ID" value="KAA6358923.1"/>
    <property type="molecule type" value="Genomic_DNA"/>
</dbReference>
<evidence type="ECO:0000313" key="2">
    <source>
        <dbReference type="EMBL" id="KAA6358923.1"/>
    </source>
</evidence>
<dbReference type="InterPro" id="IPR011009">
    <property type="entry name" value="Kinase-like_dom_sf"/>
</dbReference>
<evidence type="ECO:0000313" key="3">
    <source>
        <dbReference type="Proteomes" id="UP000324800"/>
    </source>
</evidence>
<dbReference type="InterPro" id="IPR000719">
    <property type="entry name" value="Prot_kinase_dom"/>
</dbReference>
<dbReference type="SUPFAM" id="SSF56112">
    <property type="entry name" value="Protein kinase-like (PK-like)"/>
    <property type="match status" value="1"/>
</dbReference>
<organism evidence="2 3">
    <name type="scientific">Streblomastix strix</name>
    <dbReference type="NCBI Taxonomy" id="222440"/>
    <lineage>
        <taxon>Eukaryota</taxon>
        <taxon>Metamonada</taxon>
        <taxon>Preaxostyla</taxon>
        <taxon>Oxymonadida</taxon>
        <taxon>Streblomastigidae</taxon>
        <taxon>Streblomastix</taxon>
    </lineage>
</organism>
<dbReference type="GO" id="GO:0005524">
    <property type="term" value="F:ATP binding"/>
    <property type="evidence" value="ECO:0007669"/>
    <property type="project" value="InterPro"/>
</dbReference>
<accession>A0A5J4TMC6</accession>
<dbReference type="AlphaFoldDB" id="A0A5J4TMC6"/>
<feature type="non-terminal residue" evidence="2">
    <location>
        <position position="111"/>
    </location>
</feature>
<protein>
    <recommendedName>
        <fullName evidence="1">Protein kinase domain-containing protein</fullName>
    </recommendedName>
</protein>
<evidence type="ECO:0000259" key="1">
    <source>
        <dbReference type="PROSITE" id="PS50011"/>
    </source>
</evidence>
<dbReference type="Pfam" id="PF00069">
    <property type="entry name" value="Pkinase"/>
    <property type="match status" value="1"/>
</dbReference>
<feature type="domain" description="Protein kinase" evidence="1">
    <location>
        <begin position="1"/>
        <end position="111"/>
    </location>
</feature>
<dbReference type="GO" id="GO:0004672">
    <property type="term" value="F:protein kinase activity"/>
    <property type="evidence" value="ECO:0007669"/>
    <property type="project" value="InterPro"/>
</dbReference>
<comment type="caution">
    <text evidence="2">The sequence shown here is derived from an EMBL/GenBank/DDBJ whole genome shotgun (WGS) entry which is preliminary data.</text>
</comment>
<dbReference type="Gene3D" id="1.10.510.10">
    <property type="entry name" value="Transferase(Phosphotransferase) domain 1"/>
    <property type="match status" value="1"/>
</dbReference>
<dbReference type="Proteomes" id="UP000324800">
    <property type="component" value="Unassembled WGS sequence"/>
</dbReference>
<dbReference type="OrthoDB" id="20524at2759"/>
<gene>
    <name evidence="2" type="ORF">EZS28_045550</name>
</gene>
<reference evidence="2 3" key="1">
    <citation type="submission" date="2019-03" db="EMBL/GenBank/DDBJ databases">
        <title>Single cell metagenomics reveals metabolic interactions within the superorganism composed of flagellate Streblomastix strix and complex community of Bacteroidetes bacteria on its surface.</title>
        <authorList>
            <person name="Treitli S.C."/>
            <person name="Kolisko M."/>
            <person name="Husnik F."/>
            <person name="Keeling P."/>
            <person name="Hampl V."/>
        </authorList>
    </citation>
    <scope>NUCLEOTIDE SEQUENCE [LARGE SCALE GENOMIC DNA]</scope>
    <source>
        <strain evidence="2">ST1C</strain>
    </source>
</reference>
<name>A0A5J4TMC6_9EUKA</name>
<proteinExistence type="predicted"/>
<sequence length="111" mass="13043">MKLINYGPYRREHEKSFLNIHGSTLLHQAPELLEHQKNNDIQTETQNASNIWSIGIMLYDILGRSHPFIDEEEDIHIHDYIHKVLNEEPNKLPEDIPSSLKNCVMRMLDKV</sequence>
<dbReference type="PROSITE" id="PS50011">
    <property type="entry name" value="PROTEIN_KINASE_DOM"/>
    <property type="match status" value="1"/>
</dbReference>